<evidence type="ECO:0000313" key="3">
    <source>
        <dbReference type="Proteomes" id="UP000499080"/>
    </source>
</evidence>
<accession>A0A4Y2EJZ0</accession>
<protein>
    <submittedName>
        <fullName evidence="1">Uncharacterized protein</fullName>
    </submittedName>
</protein>
<dbReference type="Proteomes" id="UP000499080">
    <property type="component" value="Unassembled WGS sequence"/>
</dbReference>
<gene>
    <name evidence="2" type="ORF">AVEN_52736_1</name>
    <name evidence="1" type="ORF">AVEN_97866_1</name>
</gene>
<evidence type="ECO:0000313" key="1">
    <source>
        <dbReference type="EMBL" id="GBM29542.1"/>
    </source>
</evidence>
<evidence type="ECO:0000313" key="2">
    <source>
        <dbReference type="EMBL" id="GBM29582.1"/>
    </source>
</evidence>
<dbReference type="AlphaFoldDB" id="A0A4Y2EJZ0"/>
<keyword evidence="3" id="KW-1185">Reference proteome</keyword>
<dbReference type="EMBL" id="BGPR01093065">
    <property type="protein sequence ID" value="GBM29542.1"/>
    <property type="molecule type" value="Genomic_DNA"/>
</dbReference>
<organism evidence="1 3">
    <name type="scientific">Araneus ventricosus</name>
    <name type="common">Orbweaver spider</name>
    <name type="synonym">Epeira ventricosa</name>
    <dbReference type="NCBI Taxonomy" id="182803"/>
    <lineage>
        <taxon>Eukaryota</taxon>
        <taxon>Metazoa</taxon>
        <taxon>Ecdysozoa</taxon>
        <taxon>Arthropoda</taxon>
        <taxon>Chelicerata</taxon>
        <taxon>Arachnida</taxon>
        <taxon>Araneae</taxon>
        <taxon>Araneomorphae</taxon>
        <taxon>Entelegynae</taxon>
        <taxon>Araneoidea</taxon>
        <taxon>Araneidae</taxon>
        <taxon>Araneus</taxon>
    </lineage>
</organism>
<reference evidence="1 3" key="1">
    <citation type="journal article" date="2019" name="Sci. Rep.">
        <title>Orb-weaving spider Araneus ventricosus genome elucidates the spidroin gene catalogue.</title>
        <authorList>
            <person name="Kono N."/>
            <person name="Nakamura H."/>
            <person name="Ohtoshi R."/>
            <person name="Moran D.A.P."/>
            <person name="Shinohara A."/>
            <person name="Yoshida Y."/>
            <person name="Fujiwara M."/>
            <person name="Mori M."/>
            <person name="Tomita M."/>
            <person name="Arakawa K."/>
        </authorList>
    </citation>
    <scope>NUCLEOTIDE SEQUENCE [LARGE SCALE GENOMIC DNA]</scope>
</reference>
<proteinExistence type="predicted"/>
<sequence length="132" mass="15360">MDYSELLSRHGNVLKLKPSSIMPLWEVAACEGRYSVNCVVTTICRESNALLLLWFGILTRECHIRYRPSEPFAVQAINFLKCDEKNHQKSSKIIKNHQKIKRAAQTSFFRSPCSIQEQIARIYMYIFLNNYG</sequence>
<comment type="caution">
    <text evidence="1">The sequence shown here is derived from an EMBL/GenBank/DDBJ whole genome shotgun (WGS) entry which is preliminary data.</text>
</comment>
<dbReference type="EMBL" id="BGPR01093075">
    <property type="protein sequence ID" value="GBM29582.1"/>
    <property type="molecule type" value="Genomic_DNA"/>
</dbReference>
<name>A0A4Y2EJZ0_ARAVE</name>